<keyword evidence="12" id="KW-0804">Transcription</keyword>
<dbReference type="Gene3D" id="3.30.160.60">
    <property type="entry name" value="Classic Zinc Finger"/>
    <property type="match status" value="3"/>
</dbReference>
<keyword evidence="7 14" id="KW-0863">Zinc-finger</keyword>
<evidence type="ECO:0000256" key="5">
    <source>
        <dbReference type="ARBA" id="ARBA00022723"/>
    </source>
</evidence>
<evidence type="ECO:0000256" key="11">
    <source>
        <dbReference type="ARBA" id="ARBA00023125"/>
    </source>
</evidence>
<feature type="domain" description="C2H2-type" evidence="15">
    <location>
        <begin position="175"/>
        <end position="201"/>
    </location>
</feature>
<dbReference type="PROSITE" id="PS50157">
    <property type="entry name" value="ZINC_FINGER_C2H2_2"/>
    <property type="match status" value="3"/>
</dbReference>
<dbReference type="PANTHER" id="PTHR23235">
    <property type="entry name" value="KRUEPPEL-LIKE TRANSCRIPTION FACTOR"/>
    <property type="match status" value="1"/>
</dbReference>
<feature type="domain" description="C2H2-type" evidence="15">
    <location>
        <begin position="115"/>
        <end position="144"/>
    </location>
</feature>
<dbReference type="GO" id="GO:0000981">
    <property type="term" value="F:DNA-binding transcription factor activity, RNA polymerase II-specific"/>
    <property type="evidence" value="ECO:0007669"/>
    <property type="project" value="TreeGrafter"/>
</dbReference>
<dbReference type="GO" id="GO:0005634">
    <property type="term" value="C:nucleus"/>
    <property type="evidence" value="ECO:0007669"/>
    <property type="project" value="UniProtKB-SubCell"/>
</dbReference>
<dbReference type="SMART" id="SM00355">
    <property type="entry name" value="ZnF_C2H2"/>
    <property type="match status" value="3"/>
</dbReference>
<evidence type="ECO:0000313" key="17">
    <source>
        <dbReference type="Proteomes" id="UP001152798"/>
    </source>
</evidence>
<sequence length="201" mass="23136">MCPCPRGVVMSSDGTYLLESVVQDLLRKPGQIMLDDYHEDNLTRELEELLRDLEDLDPDWSQSGYPQPRPERTALCNEECSRYFGCQSMVILGVDVLGQEAMVPECYEVTASKEFACCYPGCDRTYSKASHLRAHCRRHTGEKPFVCSWSGCTWRFSRSDELARHSRCHSGYKPYECNLCGKRFSRSDHLAKHSRIHTRKV</sequence>
<evidence type="ECO:0000256" key="1">
    <source>
        <dbReference type="ARBA" id="ARBA00004123"/>
    </source>
</evidence>
<evidence type="ECO:0000256" key="3">
    <source>
        <dbReference type="ARBA" id="ARBA00022491"/>
    </source>
</evidence>
<evidence type="ECO:0000256" key="12">
    <source>
        <dbReference type="ARBA" id="ARBA00023163"/>
    </source>
</evidence>
<dbReference type="GO" id="GO:0000978">
    <property type="term" value="F:RNA polymerase II cis-regulatory region sequence-specific DNA binding"/>
    <property type="evidence" value="ECO:0007669"/>
    <property type="project" value="TreeGrafter"/>
</dbReference>
<evidence type="ECO:0000256" key="8">
    <source>
        <dbReference type="ARBA" id="ARBA00022833"/>
    </source>
</evidence>
<keyword evidence="5" id="KW-0479">Metal-binding</keyword>
<comment type="subcellular location">
    <subcellularLocation>
        <location evidence="1">Nucleus</location>
    </subcellularLocation>
</comment>
<keyword evidence="17" id="KW-1185">Reference proteome</keyword>
<keyword evidence="3" id="KW-0678">Repressor</keyword>
<evidence type="ECO:0000256" key="2">
    <source>
        <dbReference type="ARBA" id="ARBA00006991"/>
    </source>
</evidence>
<dbReference type="GO" id="GO:0008270">
    <property type="term" value="F:zinc ion binding"/>
    <property type="evidence" value="ECO:0007669"/>
    <property type="project" value="UniProtKB-KW"/>
</dbReference>
<evidence type="ECO:0000313" key="16">
    <source>
        <dbReference type="EMBL" id="CAH1396497.1"/>
    </source>
</evidence>
<keyword evidence="8" id="KW-0862">Zinc</keyword>
<reference evidence="16" key="1">
    <citation type="submission" date="2022-01" db="EMBL/GenBank/DDBJ databases">
        <authorList>
            <person name="King R."/>
        </authorList>
    </citation>
    <scope>NUCLEOTIDE SEQUENCE</scope>
</reference>
<evidence type="ECO:0000256" key="7">
    <source>
        <dbReference type="ARBA" id="ARBA00022771"/>
    </source>
</evidence>
<dbReference type="InterPro" id="IPR036236">
    <property type="entry name" value="Znf_C2H2_sf"/>
</dbReference>
<feature type="domain" description="C2H2-type" evidence="15">
    <location>
        <begin position="145"/>
        <end position="174"/>
    </location>
</feature>
<gene>
    <name evidence="16" type="ORF">NEZAVI_LOCUS6555</name>
</gene>
<organism evidence="16 17">
    <name type="scientific">Nezara viridula</name>
    <name type="common">Southern green stink bug</name>
    <name type="synonym">Cimex viridulus</name>
    <dbReference type="NCBI Taxonomy" id="85310"/>
    <lineage>
        <taxon>Eukaryota</taxon>
        <taxon>Metazoa</taxon>
        <taxon>Ecdysozoa</taxon>
        <taxon>Arthropoda</taxon>
        <taxon>Hexapoda</taxon>
        <taxon>Insecta</taxon>
        <taxon>Pterygota</taxon>
        <taxon>Neoptera</taxon>
        <taxon>Paraneoptera</taxon>
        <taxon>Hemiptera</taxon>
        <taxon>Heteroptera</taxon>
        <taxon>Panheteroptera</taxon>
        <taxon>Pentatomomorpha</taxon>
        <taxon>Pentatomoidea</taxon>
        <taxon>Pentatomidae</taxon>
        <taxon>Pentatominae</taxon>
        <taxon>Nezara</taxon>
    </lineage>
</organism>
<dbReference type="InterPro" id="IPR013087">
    <property type="entry name" value="Znf_C2H2_type"/>
</dbReference>
<keyword evidence="13" id="KW-0539">Nucleus</keyword>
<dbReference type="PROSITE" id="PS00028">
    <property type="entry name" value="ZINC_FINGER_C2H2_1"/>
    <property type="match status" value="3"/>
</dbReference>
<dbReference type="EMBL" id="OV725079">
    <property type="protein sequence ID" value="CAH1396497.1"/>
    <property type="molecule type" value="Genomic_DNA"/>
</dbReference>
<protein>
    <recommendedName>
        <fullName evidence="15">C2H2-type domain-containing protein</fullName>
    </recommendedName>
</protein>
<dbReference type="FunFam" id="3.30.160.60:FF:000018">
    <property type="entry name" value="Krueppel-like factor 15"/>
    <property type="match status" value="1"/>
</dbReference>
<keyword evidence="9" id="KW-0832">Ubl conjugation</keyword>
<dbReference type="OrthoDB" id="4748970at2759"/>
<evidence type="ECO:0000259" key="15">
    <source>
        <dbReference type="PROSITE" id="PS50157"/>
    </source>
</evidence>
<dbReference type="PANTHER" id="PTHR23235:SF120">
    <property type="entry name" value="KRUPPEL-LIKE FACTOR 15"/>
    <property type="match status" value="1"/>
</dbReference>
<evidence type="ECO:0000256" key="10">
    <source>
        <dbReference type="ARBA" id="ARBA00023015"/>
    </source>
</evidence>
<evidence type="ECO:0000256" key="13">
    <source>
        <dbReference type="ARBA" id="ARBA00023242"/>
    </source>
</evidence>
<dbReference type="AlphaFoldDB" id="A0A9P0H6Y2"/>
<dbReference type="SUPFAM" id="SSF57667">
    <property type="entry name" value="beta-beta-alpha zinc fingers"/>
    <property type="match status" value="2"/>
</dbReference>
<dbReference type="FunFam" id="3.30.160.60:FF:000057">
    <property type="entry name" value="Zinc finger with KRAB and SCAN domains 4"/>
    <property type="match status" value="1"/>
</dbReference>
<evidence type="ECO:0000256" key="14">
    <source>
        <dbReference type="PROSITE-ProRule" id="PRU00042"/>
    </source>
</evidence>
<dbReference type="Pfam" id="PF00096">
    <property type="entry name" value="zf-C2H2"/>
    <property type="match status" value="1"/>
</dbReference>
<dbReference type="Proteomes" id="UP001152798">
    <property type="component" value="Chromosome 3"/>
</dbReference>
<evidence type="ECO:0000256" key="4">
    <source>
        <dbReference type="ARBA" id="ARBA00022499"/>
    </source>
</evidence>
<evidence type="ECO:0000256" key="6">
    <source>
        <dbReference type="ARBA" id="ARBA00022737"/>
    </source>
</evidence>
<proteinExistence type="inferred from homology"/>
<name>A0A9P0H6Y2_NEZVI</name>
<keyword evidence="6" id="KW-0677">Repeat</keyword>
<evidence type="ECO:0000256" key="9">
    <source>
        <dbReference type="ARBA" id="ARBA00022843"/>
    </source>
</evidence>
<keyword evidence="11" id="KW-0238">DNA-binding</keyword>
<keyword evidence="10" id="KW-0805">Transcription regulation</keyword>
<keyword evidence="4" id="KW-1017">Isopeptide bond</keyword>
<accession>A0A9P0H6Y2</accession>
<comment type="similarity">
    <text evidence="2">Belongs to the krueppel C2H2-type zinc-finger protein family.</text>
</comment>